<dbReference type="PANTHER" id="PTHR13847">
    <property type="entry name" value="SARCOSINE DEHYDROGENASE-RELATED"/>
    <property type="match status" value="1"/>
</dbReference>
<dbReference type="SUPFAM" id="SSF51905">
    <property type="entry name" value="FAD/NAD(P)-binding domain"/>
    <property type="match status" value="1"/>
</dbReference>
<evidence type="ECO:0000256" key="4">
    <source>
        <dbReference type="ARBA" id="ARBA00022679"/>
    </source>
</evidence>
<keyword evidence="12" id="KW-1185">Reference proteome</keyword>
<comment type="caution">
    <text evidence="11">The sequence shown here is derived from an EMBL/GenBank/DDBJ whole genome shotgun (WGS) entry which is preliminary data.</text>
</comment>
<evidence type="ECO:0000256" key="6">
    <source>
        <dbReference type="ARBA" id="ARBA00022694"/>
    </source>
</evidence>
<evidence type="ECO:0000256" key="1">
    <source>
        <dbReference type="ARBA" id="ARBA00022490"/>
    </source>
</evidence>
<dbReference type="GO" id="GO:0032259">
    <property type="term" value="P:methylation"/>
    <property type="evidence" value="ECO:0007669"/>
    <property type="project" value="UniProtKB-KW"/>
</dbReference>
<dbReference type="GO" id="GO:0008168">
    <property type="term" value="F:methyltransferase activity"/>
    <property type="evidence" value="ECO:0007669"/>
    <property type="project" value="UniProtKB-KW"/>
</dbReference>
<protein>
    <recommendedName>
        <fullName evidence="10">FAD dependent oxidoreductase domain-containing protein</fullName>
    </recommendedName>
</protein>
<keyword evidence="4" id="KW-0808">Transferase</keyword>
<evidence type="ECO:0000256" key="3">
    <source>
        <dbReference type="ARBA" id="ARBA00022630"/>
    </source>
</evidence>
<accession>A0A229FV56</accession>
<keyword evidence="9" id="KW-0511">Multifunctional enzyme</keyword>
<evidence type="ECO:0000256" key="2">
    <source>
        <dbReference type="ARBA" id="ARBA00022603"/>
    </source>
</evidence>
<dbReference type="GO" id="GO:0005737">
    <property type="term" value="C:cytoplasm"/>
    <property type="evidence" value="ECO:0007669"/>
    <property type="project" value="TreeGrafter"/>
</dbReference>
<keyword evidence="1" id="KW-0963">Cytoplasm</keyword>
<evidence type="ECO:0000259" key="10">
    <source>
        <dbReference type="Pfam" id="PF01266"/>
    </source>
</evidence>
<keyword evidence="6" id="KW-0819">tRNA processing</keyword>
<dbReference type="AlphaFoldDB" id="A0A229FV56"/>
<dbReference type="GO" id="GO:0016645">
    <property type="term" value="F:oxidoreductase activity, acting on the CH-NH group of donors"/>
    <property type="evidence" value="ECO:0007669"/>
    <property type="project" value="InterPro"/>
</dbReference>
<keyword evidence="2" id="KW-0489">Methyltransferase</keyword>
<sequence length="465" mass="50683">MPPAATKSAARIPTAIETVLKVIDIFRTRPVGPETHISCIKVVDFDQTCIIKAPMNMPTLSQTHEAIVIGGGIAGASIIKSLKNNHLNNFLVIDLGNSPAQGTSGHDGALCHPYVGRGASRLQRLSMIAFNEAKQIWANYWSGKGVLHLARNAENHDKKLMSERLLSQGFSFDNAQVISSNEAKVLCGVSLAGTFFPEGGWVNLKQICEDLFSELTDQQTMMSCTVKKIAYRDKYWLVYDEEQKIIGVTPRLFLANGLGVKSLAASANIDLPLKPVRGQLSTFGYKKGSPWANCQPRVALSGKAYCLPPIEMNDGSYQWMVGSSYDEHEEDLSVWDQSHQENLSLIQEMLGTKCDLAEIEPVDAFVGIRCVASDRLPIMGPVKGHPGLYILTSLGSRGVMWSALAHQMFTEHLAEELRHSAFLETRFFAGARLAGLGLSEDLVSALLPARFLAGASNSKPILPSG</sequence>
<evidence type="ECO:0000256" key="9">
    <source>
        <dbReference type="ARBA" id="ARBA00023268"/>
    </source>
</evidence>
<dbReference type="OrthoDB" id="9786494at2"/>
<dbReference type="EMBL" id="NJGG01000001">
    <property type="protein sequence ID" value="OXL15901.1"/>
    <property type="molecule type" value="Genomic_DNA"/>
</dbReference>
<dbReference type="InterPro" id="IPR036188">
    <property type="entry name" value="FAD/NAD-bd_sf"/>
</dbReference>
<evidence type="ECO:0000256" key="5">
    <source>
        <dbReference type="ARBA" id="ARBA00022691"/>
    </source>
</evidence>
<dbReference type="GO" id="GO:0008033">
    <property type="term" value="P:tRNA processing"/>
    <property type="evidence" value="ECO:0007669"/>
    <property type="project" value="UniProtKB-KW"/>
</dbReference>
<keyword evidence="3" id="KW-0285">Flavoprotein</keyword>
<evidence type="ECO:0000256" key="7">
    <source>
        <dbReference type="ARBA" id="ARBA00022827"/>
    </source>
</evidence>
<dbReference type="Gene3D" id="3.30.9.10">
    <property type="entry name" value="D-Amino Acid Oxidase, subunit A, domain 2"/>
    <property type="match status" value="1"/>
</dbReference>
<evidence type="ECO:0000313" key="11">
    <source>
        <dbReference type="EMBL" id="OXL15901.1"/>
    </source>
</evidence>
<dbReference type="NCBIfam" id="TIGR03197">
    <property type="entry name" value="MnmC_Cterm"/>
    <property type="match status" value="1"/>
</dbReference>
<gene>
    <name evidence="11" type="ORF">AOC33_02050</name>
</gene>
<organism evidence="11 12">
    <name type="scientific">Polynucleobacter cosmopolitanus</name>
    <dbReference type="NCBI Taxonomy" id="351345"/>
    <lineage>
        <taxon>Bacteria</taxon>
        <taxon>Pseudomonadati</taxon>
        <taxon>Pseudomonadota</taxon>
        <taxon>Betaproteobacteria</taxon>
        <taxon>Burkholderiales</taxon>
        <taxon>Burkholderiaceae</taxon>
        <taxon>Polynucleobacter</taxon>
    </lineage>
</organism>
<dbReference type="PANTHER" id="PTHR13847:SF283">
    <property type="entry name" value="TRNA 5-METHYLAMINOMETHYL-2-THIOURIDINE BIOSYNTHESIS BIFUNCTIONAL PROTEIN MNMC"/>
    <property type="match status" value="1"/>
</dbReference>
<reference evidence="11 12" key="1">
    <citation type="submission" date="2017-06" db="EMBL/GenBank/DDBJ databases">
        <title>Reclassification of a Polynucleobacter cosmopolitanus strain isolated from tropical Lake Victoria as Polynucleobacter victoriensis comb. nov.</title>
        <authorList>
            <person name="Hahn M.W."/>
        </authorList>
    </citation>
    <scope>NUCLEOTIDE SEQUENCE [LARGE SCALE GENOMIC DNA]</scope>
    <source>
        <strain evidence="11 12">MWH-MoIso2</strain>
    </source>
</reference>
<keyword evidence="8" id="KW-0560">Oxidoreductase</keyword>
<keyword evidence="7" id="KW-0274">FAD</keyword>
<evidence type="ECO:0000313" key="12">
    <source>
        <dbReference type="Proteomes" id="UP000215188"/>
    </source>
</evidence>
<keyword evidence="5" id="KW-0949">S-adenosyl-L-methionine</keyword>
<dbReference type="InterPro" id="IPR017610">
    <property type="entry name" value="tRNA_S-uridine_synth_MnmC_C"/>
</dbReference>
<dbReference type="InterPro" id="IPR006076">
    <property type="entry name" value="FAD-dep_OxRdtase"/>
</dbReference>
<name>A0A229FV56_9BURK</name>
<evidence type="ECO:0000256" key="8">
    <source>
        <dbReference type="ARBA" id="ARBA00023002"/>
    </source>
</evidence>
<dbReference type="Proteomes" id="UP000215188">
    <property type="component" value="Unassembled WGS sequence"/>
</dbReference>
<dbReference type="Pfam" id="PF01266">
    <property type="entry name" value="DAO"/>
    <property type="match status" value="1"/>
</dbReference>
<dbReference type="Gene3D" id="3.50.50.60">
    <property type="entry name" value="FAD/NAD(P)-binding domain"/>
    <property type="match status" value="1"/>
</dbReference>
<feature type="domain" description="FAD dependent oxidoreductase" evidence="10">
    <location>
        <begin position="66"/>
        <end position="405"/>
    </location>
</feature>
<proteinExistence type="predicted"/>